<evidence type="ECO:0000313" key="2">
    <source>
        <dbReference type="EMBL" id="KRG54808.1"/>
    </source>
</evidence>
<dbReference type="RefSeq" id="WP_057505343.1">
    <property type="nucleotide sequence ID" value="NZ_LDJG01000028.1"/>
</dbReference>
<dbReference type="Proteomes" id="UP000050902">
    <property type="component" value="Unassembled WGS sequence"/>
</dbReference>
<dbReference type="Pfam" id="PF13302">
    <property type="entry name" value="Acetyltransf_3"/>
    <property type="match status" value="1"/>
</dbReference>
<dbReference type="PANTHER" id="PTHR43328">
    <property type="entry name" value="ACETYLTRANSFERASE-RELATED"/>
    <property type="match status" value="1"/>
</dbReference>
<comment type="caution">
    <text evidence="2">The sequence shown here is derived from an EMBL/GenBank/DDBJ whole genome shotgun (WGS) entry which is preliminary data.</text>
</comment>
<proteinExistence type="predicted"/>
<dbReference type="InterPro" id="IPR000182">
    <property type="entry name" value="GNAT_dom"/>
</dbReference>
<dbReference type="Gene3D" id="3.40.630.30">
    <property type="match status" value="1"/>
</dbReference>
<dbReference type="PROSITE" id="PS51186">
    <property type="entry name" value="GNAT"/>
    <property type="match status" value="1"/>
</dbReference>
<feature type="domain" description="N-acetyltransferase" evidence="1">
    <location>
        <begin position="10"/>
        <end position="166"/>
    </location>
</feature>
<name>A0ABR5NGI2_9GAMM</name>
<dbReference type="InterPro" id="IPR016181">
    <property type="entry name" value="Acyl_CoA_acyltransferase"/>
</dbReference>
<protein>
    <submittedName>
        <fullName evidence="2">Acetyltransferase</fullName>
    </submittedName>
</protein>
<gene>
    <name evidence="2" type="ORF">ABB22_15750</name>
</gene>
<keyword evidence="3" id="KW-1185">Reference proteome</keyword>
<reference evidence="2 3" key="1">
    <citation type="submission" date="2015-05" db="EMBL/GenBank/DDBJ databases">
        <title>Genome sequencing and analysis of members of genus Stenotrophomonas.</title>
        <authorList>
            <person name="Patil P.P."/>
            <person name="Midha S."/>
            <person name="Patil P.B."/>
        </authorList>
    </citation>
    <scope>NUCLEOTIDE SEQUENCE [LARGE SCALE GENOMIC DNA]</scope>
    <source>
        <strain evidence="2 3">DSM 12575</strain>
    </source>
</reference>
<evidence type="ECO:0000313" key="3">
    <source>
        <dbReference type="Proteomes" id="UP000050902"/>
    </source>
</evidence>
<dbReference type="SUPFAM" id="SSF55729">
    <property type="entry name" value="Acyl-CoA N-acyltransferases (Nat)"/>
    <property type="match status" value="1"/>
</dbReference>
<evidence type="ECO:0000259" key="1">
    <source>
        <dbReference type="PROSITE" id="PS51186"/>
    </source>
</evidence>
<dbReference type="PANTHER" id="PTHR43328:SF1">
    <property type="entry name" value="N-ACETYLTRANSFERASE DOMAIN-CONTAINING PROTEIN"/>
    <property type="match status" value="1"/>
</dbReference>
<sequence length="184" mass="20133">MREPPAAAGVQLRRWRPEDLAPLLRHADDADVSRGLSTRFPHPYTRADGEAFLSGQVVDLSAPVFALEIDGEACGGIGVQPGSGERRHGATLGYWLGRRHWGQGIMTRVVAAFAPWVMDELGLYRLAAQVMTGNPASARVLLSNGFTEEGLERQAVLKDGMLHDLRCFSRLRAWPRPTTGGYTP</sequence>
<organism evidence="2 3">
    <name type="scientific">Stenotrophomonas nitritireducens</name>
    <dbReference type="NCBI Taxonomy" id="83617"/>
    <lineage>
        <taxon>Bacteria</taxon>
        <taxon>Pseudomonadati</taxon>
        <taxon>Pseudomonadota</taxon>
        <taxon>Gammaproteobacteria</taxon>
        <taxon>Lysobacterales</taxon>
        <taxon>Lysobacteraceae</taxon>
        <taxon>Stenotrophomonas</taxon>
    </lineage>
</organism>
<dbReference type="EMBL" id="LDJG01000028">
    <property type="protein sequence ID" value="KRG54808.1"/>
    <property type="molecule type" value="Genomic_DNA"/>
</dbReference>
<accession>A0ABR5NGI2</accession>